<evidence type="ECO:0000313" key="11">
    <source>
        <dbReference type="Proteomes" id="UP000535937"/>
    </source>
</evidence>
<keyword evidence="5 8" id="KW-0812">Transmembrane</keyword>
<evidence type="ECO:0000256" key="2">
    <source>
        <dbReference type="ARBA" id="ARBA00022448"/>
    </source>
</evidence>
<evidence type="ECO:0000256" key="7">
    <source>
        <dbReference type="ARBA" id="ARBA00023136"/>
    </source>
</evidence>
<feature type="transmembrane region" description="Helical" evidence="8">
    <location>
        <begin position="97"/>
        <end position="116"/>
    </location>
</feature>
<dbReference type="AlphaFoldDB" id="A0A7W4WCI3"/>
<dbReference type="NCBIfam" id="TIGR00882">
    <property type="entry name" value="2A0105"/>
    <property type="match status" value="1"/>
</dbReference>
<evidence type="ECO:0000259" key="9">
    <source>
        <dbReference type="PROSITE" id="PS50850"/>
    </source>
</evidence>
<keyword evidence="7 8" id="KW-0472">Membrane</keyword>
<dbReference type="EMBL" id="JACHWZ010000008">
    <property type="protein sequence ID" value="MBB3061192.1"/>
    <property type="molecule type" value="Genomic_DNA"/>
</dbReference>
<comment type="caution">
    <text evidence="10">The sequence shown here is derived from an EMBL/GenBank/DDBJ whole genome shotgun (WGS) entry which is preliminary data.</text>
</comment>
<dbReference type="GO" id="GO:0030395">
    <property type="term" value="F:lactose binding"/>
    <property type="evidence" value="ECO:0007669"/>
    <property type="project" value="TreeGrafter"/>
</dbReference>
<feature type="transmembrane region" description="Helical" evidence="8">
    <location>
        <begin position="306"/>
        <end position="329"/>
    </location>
</feature>
<dbReference type="Gene3D" id="1.20.1250.20">
    <property type="entry name" value="MFS general substrate transporter like domains"/>
    <property type="match status" value="2"/>
</dbReference>
<feature type="transmembrane region" description="Helical" evidence="8">
    <location>
        <begin position="122"/>
        <end position="146"/>
    </location>
</feature>
<dbReference type="InterPro" id="IPR036259">
    <property type="entry name" value="MFS_trans_sf"/>
</dbReference>
<evidence type="ECO:0000256" key="8">
    <source>
        <dbReference type="SAM" id="Phobius"/>
    </source>
</evidence>
<sequence length="432" mass="47033">MAIVADIQSGVSAAEAPLSKEAASLKFRLYVLLSAFVFAYFAAQAMSISLLSNWLKSTLGLNGEQIGIVFAANFIAALITQPLYGYISDKVGLRRHVLLFLSVMVGLCGPFFVFVYEPLIKSNIFLGAALGGAYLGMTFIAGSFALESYVDRVGRKYGFEYSRVRLWGSLGFAFAAFYSGTLFNISPQINFFIASATVLILLPALLFLKVETTAQDLKASSSLKVTDALAVLKLREFWGFMVLILGVTNLYLVFDQQFPVYFASQFATEALGREMFGRLNSAQIFLEAGMLFVSPWIVNRIGIKNGLLLAAAIMIVRITGSGLVTGPVAISCMKMLHAIELPILVVSIFRYIATHFESRLASTLYMVGVSFGHSLGLAILSQPVGRAYDLFGFANTYLMIGAGALVFWIAAVFTLRPDPEPQNQELTAGRNS</sequence>
<evidence type="ECO:0000256" key="6">
    <source>
        <dbReference type="ARBA" id="ARBA00022989"/>
    </source>
</evidence>
<name>A0A7W4WCI3_9GAMM</name>
<dbReference type="InterPro" id="IPR020846">
    <property type="entry name" value="MFS_dom"/>
</dbReference>
<feature type="transmembrane region" description="Helical" evidence="8">
    <location>
        <begin position="237"/>
        <end position="254"/>
    </location>
</feature>
<dbReference type="PANTHER" id="PTHR23522">
    <property type="entry name" value="BLL5896 PROTEIN"/>
    <property type="match status" value="1"/>
</dbReference>
<keyword evidence="4" id="KW-0997">Cell inner membrane</keyword>
<dbReference type="InterPro" id="IPR000576">
    <property type="entry name" value="LacY/RafB_perm_fam"/>
</dbReference>
<dbReference type="RefSeq" id="WP_221191919.1">
    <property type="nucleotide sequence ID" value="NZ_JACHWZ010000008.1"/>
</dbReference>
<evidence type="ECO:0000256" key="1">
    <source>
        <dbReference type="ARBA" id="ARBA00004429"/>
    </source>
</evidence>
<feature type="domain" description="Major facilitator superfamily (MFS) profile" evidence="9">
    <location>
        <begin position="28"/>
        <end position="419"/>
    </location>
</feature>
<organism evidence="10 11">
    <name type="scientific">Microbulbifer rhizosphaerae</name>
    <dbReference type="NCBI Taxonomy" id="1562603"/>
    <lineage>
        <taxon>Bacteria</taxon>
        <taxon>Pseudomonadati</taxon>
        <taxon>Pseudomonadota</taxon>
        <taxon>Gammaproteobacteria</taxon>
        <taxon>Cellvibrionales</taxon>
        <taxon>Microbulbiferaceae</taxon>
        <taxon>Microbulbifer</taxon>
    </lineage>
</organism>
<evidence type="ECO:0000256" key="4">
    <source>
        <dbReference type="ARBA" id="ARBA00022519"/>
    </source>
</evidence>
<comment type="subcellular location">
    <subcellularLocation>
        <location evidence="1">Cell inner membrane</location>
        <topology evidence="1">Multi-pass membrane protein</topology>
    </subcellularLocation>
</comment>
<keyword evidence="6 8" id="KW-1133">Transmembrane helix</keyword>
<protein>
    <submittedName>
        <fullName evidence="10">OHS family lactose permease-like MFS transporter</fullName>
    </submittedName>
</protein>
<dbReference type="NCBIfam" id="NF007077">
    <property type="entry name" value="PRK09528.1"/>
    <property type="match status" value="1"/>
</dbReference>
<gene>
    <name evidence="10" type="ORF">FHS09_002025</name>
</gene>
<dbReference type="GO" id="GO:0005886">
    <property type="term" value="C:plasma membrane"/>
    <property type="evidence" value="ECO:0007669"/>
    <property type="project" value="UniProtKB-SubCell"/>
</dbReference>
<keyword evidence="11" id="KW-1185">Reference proteome</keyword>
<dbReference type="GO" id="GO:0015528">
    <property type="term" value="F:lactose:proton symporter activity"/>
    <property type="evidence" value="ECO:0007669"/>
    <property type="project" value="TreeGrafter"/>
</dbReference>
<feature type="transmembrane region" description="Helical" evidence="8">
    <location>
        <begin position="189"/>
        <end position="208"/>
    </location>
</feature>
<feature type="transmembrane region" description="Helical" evidence="8">
    <location>
        <begin position="335"/>
        <end position="352"/>
    </location>
</feature>
<dbReference type="PROSITE" id="PS50850">
    <property type="entry name" value="MFS"/>
    <property type="match status" value="1"/>
</dbReference>
<proteinExistence type="predicted"/>
<keyword evidence="3" id="KW-1003">Cell membrane</keyword>
<feature type="transmembrane region" description="Helical" evidence="8">
    <location>
        <begin position="166"/>
        <end position="183"/>
    </location>
</feature>
<feature type="transmembrane region" description="Helical" evidence="8">
    <location>
        <begin position="281"/>
        <end position="299"/>
    </location>
</feature>
<evidence type="ECO:0000256" key="5">
    <source>
        <dbReference type="ARBA" id="ARBA00022692"/>
    </source>
</evidence>
<dbReference type="SUPFAM" id="SSF103473">
    <property type="entry name" value="MFS general substrate transporter"/>
    <property type="match status" value="1"/>
</dbReference>
<dbReference type="Proteomes" id="UP000535937">
    <property type="component" value="Unassembled WGS sequence"/>
</dbReference>
<feature type="transmembrane region" description="Helical" evidence="8">
    <location>
        <begin position="396"/>
        <end position="415"/>
    </location>
</feature>
<accession>A0A7W4WCI3</accession>
<feature type="transmembrane region" description="Helical" evidence="8">
    <location>
        <begin position="364"/>
        <end position="384"/>
    </location>
</feature>
<dbReference type="PRINTS" id="PR00174">
    <property type="entry name" value="LACYSMPORT"/>
</dbReference>
<evidence type="ECO:0000313" key="10">
    <source>
        <dbReference type="EMBL" id="MBB3061192.1"/>
    </source>
</evidence>
<evidence type="ECO:0000256" key="3">
    <source>
        <dbReference type="ARBA" id="ARBA00022475"/>
    </source>
</evidence>
<feature type="transmembrane region" description="Helical" evidence="8">
    <location>
        <begin position="66"/>
        <end position="85"/>
    </location>
</feature>
<dbReference type="PANTHER" id="PTHR23522:SF10">
    <property type="entry name" value="3-PHENYLPROPIONIC ACID TRANSPORTER-RELATED"/>
    <property type="match status" value="1"/>
</dbReference>
<dbReference type="Pfam" id="PF01306">
    <property type="entry name" value="LacY_symp"/>
    <property type="match status" value="1"/>
</dbReference>
<reference evidence="10 11" key="1">
    <citation type="submission" date="2020-08" db="EMBL/GenBank/DDBJ databases">
        <title>Genomic Encyclopedia of Type Strains, Phase III (KMG-III): the genomes of soil and plant-associated and newly described type strains.</title>
        <authorList>
            <person name="Whitman W."/>
        </authorList>
    </citation>
    <scope>NUCLEOTIDE SEQUENCE [LARGE SCALE GENOMIC DNA]</scope>
    <source>
        <strain evidence="10 11">CECT 8799</strain>
    </source>
</reference>
<feature type="transmembrane region" description="Helical" evidence="8">
    <location>
        <begin position="29"/>
        <end position="54"/>
    </location>
</feature>
<keyword evidence="2" id="KW-0813">Transport</keyword>